<accession>A0A090EFR0</accession>
<protein>
    <submittedName>
        <fullName evidence="1">Uncharacterized protein</fullName>
    </submittedName>
</protein>
<reference evidence="2" key="1">
    <citation type="submission" date="2014-08" db="EMBL/GenBank/DDBJ databases">
        <authorList>
            <person name="Moulin L."/>
        </authorList>
    </citation>
    <scope>NUCLEOTIDE SEQUENCE [LARGE SCALE GENOMIC DNA]</scope>
</reference>
<organism evidence="1 2">
    <name type="scientific">Mesorhizobium plurifarium</name>
    <dbReference type="NCBI Taxonomy" id="69974"/>
    <lineage>
        <taxon>Bacteria</taxon>
        <taxon>Pseudomonadati</taxon>
        <taxon>Pseudomonadota</taxon>
        <taxon>Alphaproteobacteria</taxon>
        <taxon>Hyphomicrobiales</taxon>
        <taxon>Phyllobacteriaceae</taxon>
        <taxon>Mesorhizobium</taxon>
    </lineage>
</organism>
<sequence length="136" mass="15322">MTYDEFVASKRRTETVCHDIGFDDGEPERGGFIYADCCYIEDAPPELAARGKYFLLIERFDWVSDDLEEMQKILWACHYVRDAGIERLSGRDLVAFMEGICASRNTGFDPELFKALGQASFSPSEAEAIACGSRNQ</sequence>
<dbReference type="Proteomes" id="UP000045285">
    <property type="component" value="Unassembled WGS sequence"/>
</dbReference>
<evidence type="ECO:0000313" key="2">
    <source>
        <dbReference type="Proteomes" id="UP000045285"/>
    </source>
</evidence>
<proteinExistence type="predicted"/>
<evidence type="ECO:0000313" key="1">
    <source>
        <dbReference type="EMBL" id="CDX26786.1"/>
    </source>
</evidence>
<dbReference type="AlphaFoldDB" id="A0A090EFR0"/>
<dbReference type="EMBL" id="CCMZ01000056">
    <property type="protein sequence ID" value="CDX26786.1"/>
    <property type="molecule type" value="Genomic_DNA"/>
</dbReference>
<keyword evidence="2" id="KW-1185">Reference proteome</keyword>
<gene>
    <name evidence="1" type="ORF">MPL3356_60553</name>
</gene>
<name>A0A090EFR0_MESPL</name>